<evidence type="ECO:0000313" key="2">
    <source>
        <dbReference type="Proteomes" id="UP001501011"/>
    </source>
</evidence>
<dbReference type="Proteomes" id="UP001501011">
    <property type="component" value="Unassembled WGS sequence"/>
</dbReference>
<accession>A0ABP8INU4</accession>
<dbReference type="SUPFAM" id="SSF51161">
    <property type="entry name" value="Trimeric LpxA-like enzymes"/>
    <property type="match status" value="1"/>
</dbReference>
<dbReference type="InterPro" id="IPR001451">
    <property type="entry name" value="Hexapep"/>
</dbReference>
<dbReference type="EMBL" id="BAABFV010000002">
    <property type="protein sequence ID" value="GAA4364676.1"/>
    <property type="molecule type" value="Genomic_DNA"/>
</dbReference>
<dbReference type="Gene3D" id="2.160.10.10">
    <property type="entry name" value="Hexapeptide repeat proteins"/>
    <property type="match status" value="1"/>
</dbReference>
<dbReference type="InterPro" id="IPR051159">
    <property type="entry name" value="Hexapeptide_acetyltransf"/>
</dbReference>
<protein>
    <recommendedName>
        <fullName evidence="3">Acetyltransferase</fullName>
    </recommendedName>
</protein>
<dbReference type="RefSeq" id="WP_345293192.1">
    <property type="nucleotide sequence ID" value="NZ_BAABFV010000002.1"/>
</dbReference>
<evidence type="ECO:0000313" key="1">
    <source>
        <dbReference type="EMBL" id="GAA4364676.1"/>
    </source>
</evidence>
<keyword evidence="2" id="KW-1185">Reference proteome</keyword>
<dbReference type="Pfam" id="PF00132">
    <property type="entry name" value="Hexapep"/>
    <property type="match status" value="2"/>
</dbReference>
<reference evidence="2" key="1">
    <citation type="journal article" date="2019" name="Int. J. Syst. Evol. Microbiol.">
        <title>The Global Catalogue of Microorganisms (GCM) 10K type strain sequencing project: providing services to taxonomists for standard genome sequencing and annotation.</title>
        <authorList>
            <consortium name="The Broad Institute Genomics Platform"/>
            <consortium name="The Broad Institute Genome Sequencing Center for Infectious Disease"/>
            <person name="Wu L."/>
            <person name="Ma J."/>
        </authorList>
    </citation>
    <scope>NUCLEOTIDE SEQUENCE [LARGE SCALE GENOMIC DNA]</scope>
    <source>
        <strain evidence="2">JCM 17728</strain>
    </source>
</reference>
<gene>
    <name evidence="1" type="ORF">GCM10023151_21170</name>
</gene>
<name>A0ABP8INU4_9GAMM</name>
<proteinExistence type="predicted"/>
<organism evidence="1 2">
    <name type="scientific">Kangiella marina</name>
    <dbReference type="NCBI Taxonomy" id="1079178"/>
    <lineage>
        <taxon>Bacteria</taxon>
        <taxon>Pseudomonadati</taxon>
        <taxon>Pseudomonadota</taxon>
        <taxon>Gammaproteobacteria</taxon>
        <taxon>Kangiellales</taxon>
        <taxon>Kangiellaceae</taxon>
        <taxon>Kangiella</taxon>
    </lineage>
</organism>
<comment type="caution">
    <text evidence="1">The sequence shown here is derived from an EMBL/GenBank/DDBJ whole genome shotgun (WGS) entry which is preliminary data.</text>
</comment>
<sequence length="321" mass="35708">MMITKLLSLLIYKVKSIIIIIKSTTRGSYLSMFGKITSPISSFNIGNNVRVKNGYVLNAGKGKIILGNNVWINKHCEINANNLIDIGERTTIQKNVTINGDVSIGTDVIIAPNVFLSSGSHLYSHQPHLPIRVQEKICSVLPNKPILIEDDVWLGINVVVMPGVKIAKGCVIGANSVVTKDTTAYSVYAGMPAKLISNRFQLSSKSVYDFYDPETLPHIKSKINYDVNSLVSGELSFKLKSEVFQFEVISSFSKVELEIELLSNTASNIISLYGLEKKLEPGRNIIIWDDIPNYLVSELLTFRFSEEILTKIKLVQLKIED</sequence>
<dbReference type="PANTHER" id="PTHR23416:SF78">
    <property type="entry name" value="LIPOPOLYSACCHARIDE BIOSYNTHESIS O-ACETYL TRANSFERASE WBBJ-RELATED"/>
    <property type="match status" value="1"/>
</dbReference>
<dbReference type="CDD" id="cd04647">
    <property type="entry name" value="LbH_MAT_like"/>
    <property type="match status" value="1"/>
</dbReference>
<dbReference type="PANTHER" id="PTHR23416">
    <property type="entry name" value="SIALIC ACID SYNTHASE-RELATED"/>
    <property type="match status" value="1"/>
</dbReference>
<dbReference type="InterPro" id="IPR011004">
    <property type="entry name" value="Trimer_LpxA-like_sf"/>
</dbReference>
<evidence type="ECO:0008006" key="3">
    <source>
        <dbReference type="Google" id="ProtNLM"/>
    </source>
</evidence>